<dbReference type="InterPro" id="IPR050093">
    <property type="entry name" value="ABC_SmlMolc_Importer"/>
</dbReference>
<accession>A0A8J2ZJ39</accession>
<dbReference type="InterPro" id="IPR003593">
    <property type="entry name" value="AAA+_ATPase"/>
</dbReference>
<dbReference type="SUPFAM" id="SSF52540">
    <property type="entry name" value="P-loop containing nucleoside triphosphate hydrolases"/>
    <property type="match status" value="1"/>
</dbReference>
<dbReference type="AlphaFoldDB" id="A0A8J2ZJ39"/>
<dbReference type="GO" id="GO:0016887">
    <property type="term" value="F:ATP hydrolysis activity"/>
    <property type="evidence" value="ECO:0007669"/>
    <property type="project" value="InterPro"/>
</dbReference>
<evidence type="ECO:0000256" key="2">
    <source>
        <dbReference type="ARBA" id="ARBA00022741"/>
    </source>
</evidence>
<keyword evidence="3" id="KW-0067">ATP-binding</keyword>
<dbReference type="GO" id="GO:0022857">
    <property type="term" value="F:transmembrane transporter activity"/>
    <property type="evidence" value="ECO:0007669"/>
    <property type="project" value="InterPro"/>
</dbReference>
<evidence type="ECO:0000313" key="6">
    <source>
        <dbReference type="Proteomes" id="UP000617145"/>
    </source>
</evidence>
<dbReference type="Pfam" id="PF00005">
    <property type="entry name" value="ABC_tran"/>
    <property type="match status" value="1"/>
</dbReference>
<evidence type="ECO:0000259" key="4">
    <source>
        <dbReference type="PROSITE" id="PS50893"/>
    </source>
</evidence>
<dbReference type="InterPro" id="IPR013611">
    <property type="entry name" value="Transp-assoc_OB_typ2"/>
</dbReference>
<gene>
    <name evidence="5" type="ORF">GCM10011415_15950</name>
</gene>
<organism evidence="5 6">
    <name type="scientific">Salipiger pallidus</name>
    <dbReference type="NCBI Taxonomy" id="1775170"/>
    <lineage>
        <taxon>Bacteria</taxon>
        <taxon>Pseudomonadati</taxon>
        <taxon>Pseudomonadota</taxon>
        <taxon>Alphaproteobacteria</taxon>
        <taxon>Rhodobacterales</taxon>
        <taxon>Roseobacteraceae</taxon>
        <taxon>Salipiger</taxon>
    </lineage>
</organism>
<protein>
    <submittedName>
        <fullName evidence="5">Spermidine/putrescine ABC transporter ATPase</fullName>
    </submittedName>
</protein>
<proteinExistence type="predicted"/>
<dbReference type="FunFam" id="3.40.50.300:FF:000425">
    <property type="entry name" value="Probable ABC transporter, ATP-binding subunit"/>
    <property type="match status" value="1"/>
</dbReference>
<dbReference type="GO" id="GO:0043190">
    <property type="term" value="C:ATP-binding cassette (ABC) transporter complex"/>
    <property type="evidence" value="ECO:0007669"/>
    <property type="project" value="InterPro"/>
</dbReference>
<dbReference type="Gene3D" id="2.40.50.140">
    <property type="entry name" value="Nucleic acid-binding proteins"/>
    <property type="match status" value="1"/>
</dbReference>
<evidence type="ECO:0000256" key="1">
    <source>
        <dbReference type="ARBA" id="ARBA00022448"/>
    </source>
</evidence>
<reference evidence="5" key="2">
    <citation type="submission" date="2020-09" db="EMBL/GenBank/DDBJ databases">
        <authorList>
            <person name="Sun Q."/>
            <person name="Zhou Y."/>
        </authorList>
    </citation>
    <scope>NUCLEOTIDE SEQUENCE</scope>
    <source>
        <strain evidence="5">CGMCC 1.15762</strain>
    </source>
</reference>
<feature type="domain" description="ABC transporter" evidence="4">
    <location>
        <begin position="7"/>
        <end position="235"/>
    </location>
</feature>
<dbReference type="Pfam" id="PF08402">
    <property type="entry name" value="TOBE_2"/>
    <property type="match status" value="1"/>
</dbReference>
<keyword evidence="6" id="KW-1185">Reference proteome</keyword>
<dbReference type="PROSITE" id="PS50893">
    <property type="entry name" value="ABC_TRANSPORTER_2"/>
    <property type="match status" value="1"/>
</dbReference>
<dbReference type="SMART" id="SM00382">
    <property type="entry name" value="AAA"/>
    <property type="match status" value="1"/>
</dbReference>
<dbReference type="Gene3D" id="3.40.50.300">
    <property type="entry name" value="P-loop containing nucleotide triphosphate hydrolases"/>
    <property type="match status" value="1"/>
</dbReference>
<dbReference type="EMBL" id="BMJV01000002">
    <property type="protein sequence ID" value="GGG69374.1"/>
    <property type="molecule type" value="Genomic_DNA"/>
</dbReference>
<dbReference type="Proteomes" id="UP000617145">
    <property type="component" value="Unassembled WGS sequence"/>
</dbReference>
<comment type="caution">
    <text evidence="5">The sequence shown here is derived from an EMBL/GenBank/DDBJ whole genome shotgun (WGS) entry which is preliminary data.</text>
</comment>
<dbReference type="InterPro" id="IPR008995">
    <property type="entry name" value="Mo/tungstate-bd_C_term_dom"/>
</dbReference>
<sequence>MMSDTGLHIRNVDHSYGDKQVLHDVSFDVPDGKVVALLGPSGCGKSTILRAIAGLITPDRGTISLAGCDLTRVQVRNRKLGMVFQNFALFSHMTVAENIAYGLAHLPKTERKARVERLLELVRLMPFADRFPPSLSGGQQQRVAVARALATDPAALLMDEPFGALDRALRAELQAELVRMQDDVGITTVMVTHDQEEAQAVAGQLVVMNDGRVEQVGTPEEIYDRPASLFVNGFIGHANQVAATVTGPGGLRTADGTEIAMNRAVNFIPGAPVTVTSRPEHLTLSTRIHPGAMQARFDRAVVMGQFLTIDATLADGTAVKAQVLRDDGPRPEKGEAVWLSPDTSRLHVFPANTNGA</sequence>
<dbReference type="GO" id="GO:0015697">
    <property type="term" value="P:quaternary ammonium group transport"/>
    <property type="evidence" value="ECO:0007669"/>
    <property type="project" value="UniProtKB-ARBA"/>
</dbReference>
<keyword evidence="2" id="KW-0547">Nucleotide-binding</keyword>
<keyword evidence="1" id="KW-0813">Transport</keyword>
<evidence type="ECO:0000313" key="5">
    <source>
        <dbReference type="EMBL" id="GGG69374.1"/>
    </source>
</evidence>
<dbReference type="InterPro" id="IPR017871">
    <property type="entry name" value="ABC_transporter-like_CS"/>
</dbReference>
<dbReference type="InterPro" id="IPR012340">
    <property type="entry name" value="NA-bd_OB-fold"/>
</dbReference>
<dbReference type="PANTHER" id="PTHR42781:SF4">
    <property type="entry name" value="SPERMIDINE_PUTRESCINE IMPORT ATP-BINDING PROTEIN POTA"/>
    <property type="match status" value="1"/>
</dbReference>
<dbReference type="PANTHER" id="PTHR42781">
    <property type="entry name" value="SPERMIDINE/PUTRESCINE IMPORT ATP-BINDING PROTEIN POTA"/>
    <property type="match status" value="1"/>
</dbReference>
<dbReference type="InterPro" id="IPR027417">
    <property type="entry name" value="P-loop_NTPase"/>
</dbReference>
<dbReference type="InterPro" id="IPR003439">
    <property type="entry name" value="ABC_transporter-like_ATP-bd"/>
</dbReference>
<name>A0A8J2ZJ39_9RHOB</name>
<dbReference type="GO" id="GO:0005524">
    <property type="term" value="F:ATP binding"/>
    <property type="evidence" value="ECO:0007669"/>
    <property type="project" value="UniProtKB-KW"/>
</dbReference>
<dbReference type="Gene3D" id="2.40.50.100">
    <property type="match status" value="1"/>
</dbReference>
<evidence type="ECO:0000256" key="3">
    <source>
        <dbReference type="ARBA" id="ARBA00022840"/>
    </source>
</evidence>
<dbReference type="PROSITE" id="PS00211">
    <property type="entry name" value="ABC_TRANSPORTER_1"/>
    <property type="match status" value="1"/>
</dbReference>
<dbReference type="SUPFAM" id="SSF50331">
    <property type="entry name" value="MOP-like"/>
    <property type="match status" value="1"/>
</dbReference>
<reference evidence="5" key="1">
    <citation type="journal article" date="2014" name="Int. J. Syst. Evol. Microbiol.">
        <title>Complete genome sequence of Corynebacterium casei LMG S-19264T (=DSM 44701T), isolated from a smear-ripened cheese.</title>
        <authorList>
            <consortium name="US DOE Joint Genome Institute (JGI-PGF)"/>
            <person name="Walter F."/>
            <person name="Albersmeier A."/>
            <person name="Kalinowski J."/>
            <person name="Ruckert C."/>
        </authorList>
    </citation>
    <scope>NUCLEOTIDE SEQUENCE</scope>
    <source>
        <strain evidence="5">CGMCC 1.15762</strain>
    </source>
</reference>